<gene>
    <name evidence="2" type="ORF">AWW68_03030</name>
</gene>
<dbReference type="Gene3D" id="2.50.20.10">
    <property type="entry name" value="Lipoprotein localisation LolA/LolB/LppX"/>
    <property type="match status" value="1"/>
</dbReference>
<dbReference type="STRING" id="333140.AWW68_03030"/>
<accession>A0A150XGD0</accession>
<organism evidence="2 3">
    <name type="scientific">Roseivirga spongicola</name>
    <dbReference type="NCBI Taxonomy" id="333140"/>
    <lineage>
        <taxon>Bacteria</taxon>
        <taxon>Pseudomonadati</taxon>
        <taxon>Bacteroidota</taxon>
        <taxon>Cytophagia</taxon>
        <taxon>Cytophagales</taxon>
        <taxon>Roseivirgaceae</taxon>
        <taxon>Roseivirga</taxon>
    </lineage>
</organism>
<sequence length="268" mass="30195">MKTLTQLTLSLTLTLFLFSCGETSQTTQEEPYGNPAAEGFNEAESDAKAIAIADEVMEAMGGREAWDNTHYIAWKFFGRDALVWDKWTGNVRIDAGNGMTYLTNINDGTGRAFMNGEEIMDADSAQNLMQRAKSTWINHSYWLVMPFKLKDSGVTLKYVGEEATVDGRAADKLNLTFENVGRTPQNMYYVWVDKETKLVSQWAYYSSQEAEKPGFTMPWLDYKKHGEIMLSSSRGERGMEDVMVFDELPESVFTSPEKPDLASLASQE</sequence>
<dbReference type="PROSITE" id="PS51257">
    <property type="entry name" value="PROKAR_LIPOPROTEIN"/>
    <property type="match status" value="1"/>
</dbReference>
<feature type="chain" id="PRO_5007574625" description="Lipoprotein" evidence="1">
    <location>
        <begin position="25"/>
        <end position="268"/>
    </location>
</feature>
<evidence type="ECO:0000313" key="3">
    <source>
        <dbReference type="Proteomes" id="UP000075606"/>
    </source>
</evidence>
<comment type="caution">
    <text evidence="2">The sequence shown here is derived from an EMBL/GenBank/DDBJ whole genome shotgun (WGS) entry which is preliminary data.</text>
</comment>
<name>A0A150XGD0_9BACT</name>
<keyword evidence="1" id="KW-0732">Signal</keyword>
<evidence type="ECO:0000313" key="2">
    <source>
        <dbReference type="EMBL" id="KYG77756.1"/>
    </source>
</evidence>
<feature type="signal peptide" evidence="1">
    <location>
        <begin position="1"/>
        <end position="24"/>
    </location>
</feature>
<proteinExistence type="predicted"/>
<reference evidence="2 3" key="1">
    <citation type="submission" date="2016-01" db="EMBL/GenBank/DDBJ databases">
        <title>Genome sequencing of Roseivirga spongicola UST030701-084.</title>
        <authorList>
            <person name="Selvaratnam C."/>
            <person name="Thevarajoo S."/>
            <person name="Goh K.M."/>
            <person name="Ee R."/>
            <person name="Chan K.-G."/>
            <person name="Chong C.S."/>
        </authorList>
    </citation>
    <scope>NUCLEOTIDE SEQUENCE [LARGE SCALE GENOMIC DNA]</scope>
    <source>
        <strain evidence="2 3">UST030701-084</strain>
    </source>
</reference>
<evidence type="ECO:0008006" key="4">
    <source>
        <dbReference type="Google" id="ProtNLM"/>
    </source>
</evidence>
<evidence type="ECO:0000256" key="1">
    <source>
        <dbReference type="SAM" id="SignalP"/>
    </source>
</evidence>
<dbReference type="EMBL" id="LRPC01000001">
    <property type="protein sequence ID" value="KYG77756.1"/>
    <property type="molecule type" value="Genomic_DNA"/>
</dbReference>
<dbReference type="RefSeq" id="WP_068216435.1">
    <property type="nucleotide sequence ID" value="NZ_CP139724.1"/>
</dbReference>
<dbReference type="Proteomes" id="UP000075606">
    <property type="component" value="Unassembled WGS sequence"/>
</dbReference>
<keyword evidence="3" id="KW-1185">Reference proteome</keyword>
<protein>
    <recommendedName>
        <fullName evidence="4">Lipoprotein</fullName>
    </recommendedName>
</protein>
<dbReference type="AlphaFoldDB" id="A0A150XGD0"/>
<dbReference type="OrthoDB" id="892266at2"/>